<dbReference type="STRING" id="228230.RMCC_1824"/>
<dbReference type="Proteomes" id="UP000069443">
    <property type="component" value="Unassembled WGS sequence"/>
</dbReference>
<dbReference type="EMBL" id="BCSY01000035">
    <property type="protein sequence ID" value="GAS94858.1"/>
    <property type="molecule type" value="Genomic_DNA"/>
</dbReference>
<keyword evidence="2" id="KW-1185">Reference proteome</keyword>
<reference evidence="2" key="2">
    <citation type="submission" date="2016-02" db="EMBL/GenBank/DDBJ databases">
        <title>Draft genome sequence of five rapidly growing Mycobacterium species.</title>
        <authorList>
            <person name="Katahira K."/>
            <person name="Gotou Y."/>
            <person name="Iida K."/>
            <person name="Ogura Y."/>
            <person name="Hayashi T."/>
        </authorList>
    </citation>
    <scope>NUCLEOTIDE SEQUENCE [LARGE SCALE GENOMIC DNA]</scope>
    <source>
        <strain evidence="2">JCM15298</strain>
    </source>
</reference>
<organism evidence="1 2">
    <name type="scientific">Mycolicibacterium canariasense</name>
    <name type="common">Mycobacterium canariasense</name>
    <dbReference type="NCBI Taxonomy" id="228230"/>
    <lineage>
        <taxon>Bacteria</taxon>
        <taxon>Bacillati</taxon>
        <taxon>Actinomycetota</taxon>
        <taxon>Actinomycetes</taxon>
        <taxon>Mycobacteriales</taxon>
        <taxon>Mycobacteriaceae</taxon>
        <taxon>Mycolicibacterium</taxon>
    </lineage>
</organism>
<proteinExistence type="predicted"/>
<comment type="caution">
    <text evidence="1">The sequence shown here is derived from an EMBL/GenBank/DDBJ whole genome shotgun (WGS) entry which is preliminary data.</text>
</comment>
<accession>A0A100WB95</accession>
<reference evidence="2" key="1">
    <citation type="journal article" date="2016" name="Genome Announc.">
        <title>Draft Genome Sequences of Five Rapidly Growing Mycobacterium Species, M. thermoresistibile, M. fortuitum subsp. acetamidolyticum, M. canariasense, M. brisbanense, and M. novocastrense.</title>
        <authorList>
            <person name="Katahira K."/>
            <person name="Ogura Y."/>
            <person name="Gotoh Y."/>
            <person name="Hayashi T."/>
        </authorList>
    </citation>
    <scope>NUCLEOTIDE SEQUENCE [LARGE SCALE GENOMIC DNA]</scope>
    <source>
        <strain evidence="2">JCM15298</strain>
    </source>
</reference>
<evidence type="ECO:0000313" key="2">
    <source>
        <dbReference type="Proteomes" id="UP000069443"/>
    </source>
</evidence>
<dbReference type="AlphaFoldDB" id="A0A100WB95"/>
<evidence type="ECO:0000313" key="1">
    <source>
        <dbReference type="EMBL" id="GAS94858.1"/>
    </source>
</evidence>
<sequence length="78" mass="8397">MSEVKPTLPAQLCAGDRIHLAPLTRYALTETTREQRVAACEGPVEVIGHDRDGSRIVLRTAVFDVAVPSTVEVGRVIG</sequence>
<dbReference type="RefSeq" id="WP_036376486.1">
    <property type="nucleotide sequence ID" value="NZ_BCSY01000035.1"/>
</dbReference>
<name>A0A100WB95_MYCCR</name>
<gene>
    <name evidence="1" type="ORF">RMCC_1824</name>
</gene>
<protein>
    <submittedName>
        <fullName evidence="1">Alcohol dehydrogenase GroES-like domain-containi ng protein</fullName>
    </submittedName>
</protein>